<sequence length="268" mass="29489">TVLDPSWRVYDSAERRDSSLPELHEGDELPVLSAEVKEGQTSPPAHFTEGSLLAAMESAGETPDEAERKGLGTPATRAGIIEKLVAAGFIERKEAKKNVSLIPTQTGAALTAVLPEQLASAELTSEREQKLIQVERGELAPEAFMAGIEGMVRELCGSYTPKLATPQFPTQGEVIGKCPRCGCNVVTGKKGYFCESSICRFAIWTDNKFLAAKRIRLSKSQAAQLLRDRRIHIDEVYSAKRDAYYPADLILKDDGERVIYWLDFGKSR</sequence>
<name>A0A9D1DJZ9_9FIRM</name>
<dbReference type="GO" id="GO:0003917">
    <property type="term" value="F:DNA topoisomerase type I (single strand cut, ATP-independent) activity"/>
    <property type="evidence" value="ECO:0007669"/>
    <property type="project" value="InterPro"/>
</dbReference>
<organism evidence="3 4">
    <name type="scientific">Candidatus Scatomorpha intestinigallinarum</name>
    <dbReference type="NCBI Taxonomy" id="2840923"/>
    <lineage>
        <taxon>Bacteria</taxon>
        <taxon>Bacillati</taxon>
        <taxon>Bacillota</taxon>
        <taxon>Clostridia</taxon>
        <taxon>Eubacteriales</taxon>
        <taxon>Candidatus Scatomorpha</taxon>
    </lineage>
</organism>
<dbReference type="Pfam" id="PF01131">
    <property type="entry name" value="Topoisom_bac"/>
    <property type="match status" value="1"/>
</dbReference>
<dbReference type="Proteomes" id="UP000824238">
    <property type="component" value="Unassembled WGS sequence"/>
</dbReference>
<dbReference type="EMBL" id="DVHH01000050">
    <property type="protein sequence ID" value="HIR54329.1"/>
    <property type="molecule type" value="Genomic_DNA"/>
</dbReference>
<dbReference type="GO" id="GO:0043597">
    <property type="term" value="C:cytoplasmic replication fork"/>
    <property type="evidence" value="ECO:0007669"/>
    <property type="project" value="TreeGrafter"/>
</dbReference>
<dbReference type="InterPro" id="IPR023405">
    <property type="entry name" value="Topo_IA_core_domain"/>
</dbReference>
<dbReference type="GO" id="GO:0006265">
    <property type="term" value="P:DNA topological change"/>
    <property type="evidence" value="ECO:0007669"/>
    <property type="project" value="InterPro"/>
</dbReference>
<dbReference type="PANTHER" id="PTHR11390:SF21">
    <property type="entry name" value="DNA TOPOISOMERASE 3-ALPHA"/>
    <property type="match status" value="1"/>
</dbReference>
<dbReference type="Gene3D" id="1.10.460.10">
    <property type="entry name" value="Topoisomerase I, domain 2"/>
    <property type="match status" value="1"/>
</dbReference>
<reference evidence="3" key="1">
    <citation type="submission" date="2020-10" db="EMBL/GenBank/DDBJ databases">
        <authorList>
            <person name="Gilroy R."/>
        </authorList>
    </citation>
    <scope>NUCLEOTIDE SEQUENCE</scope>
    <source>
        <strain evidence="3">ChiGjej3B3-7149</strain>
    </source>
</reference>
<protein>
    <submittedName>
        <fullName evidence="3">DNA topoisomerase III</fullName>
    </submittedName>
</protein>
<dbReference type="SUPFAM" id="SSF56712">
    <property type="entry name" value="Prokaryotic type I DNA topoisomerase"/>
    <property type="match status" value="1"/>
</dbReference>
<dbReference type="GO" id="GO:0006281">
    <property type="term" value="P:DNA repair"/>
    <property type="evidence" value="ECO:0007669"/>
    <property type="project" value="TreeGrafter"/>
</dbReference>
<feature type="non-terminal residue" evidence="3">
    <location>
        <position position="1"/>
    </location>
</feature>
<accession>A0A9D1DJZ9</accession>
<comment type="caution">
    <text evidence="3">The sequence shown here is derived from an EMBL/GenBank/DDBJ whole genome shotgun (WGS) entry which is preliminary data.</text>
</comment>
<evidence type="ECO:0000256" key="1">
    <source>
        <dbReference type="ARBA" id="ARBA00023235"/>
    </source>
</evidence>
<gene>
    <name evidence="3" type="ORF">IAD36_01835</name>
</gene>
<dbReference type="AlphaFoldDB" id="A0A9D1DJZ9"/>
<evidence type="ECO:0000259" key="2">
    <source>
        <dbReference type="PROSITE" id="PS52039"/>
    </source>
</evidence>
<dbReference type="GO" id="GO:0003677">
    <property type="term" value="F:DNA binding"/>
    <property type="evidence" value="ECO:0007669"/>
    <property type="project" value="InterPro"/>
</dbReference>
<keyword evidence="1" id="KW-0413">Isomerase</keyword>
<feature type="domain" description="Topo IA-type catalytic" evidence="2">
    <location>
        <begin position="1"/>
        <end position="156"/>
    </location>
</feature>
<dbReference type="PANTHER" id="PTHR11390">
    <property type="entry name" value="PROKARYOTIC DNA TOPOISOMERASE"/>
    <property type="match status" value="1"/>
</dbReference>
<reference evidence="3" key="2">
    <citation type="journal article" date="2021" name="PeerJ">
        <title>Extensive microbial diversity within the chicken gut microbiome revealed by metagenomics and culture.</title>
        <authorList>
            <person name="Gilroy R."/>
            <person name="Ravi A."/>
            <person name="Getino M."/>
            <person name="Pursley I."/>
            <person name="Horton D.L."/>
            <person name="Alikhan N.F."/>
            <person name="Baker D."/>
            <person name="Gharbi K."/>
            <person name="Hall N."/>
            <person name="Watson M."/>
            <person name="Adriaenssens E.M."/>
            <person name="Foster-Nyarko E."/>
            <person name="Jarju S."/>
            <person name="Secka A."/>
            <person name="Antonio M."/>
            <person name="Oren A."/>
            <person name="Chaudhuri R.R."/>
            <person name="La Ragione R."/>
            <person name="Hildebrand F."/>
            <person name="Pallen M.J."/>
        </authorList>
    </citation>
    <scope>NUCLEOTIDE SEQUENCE</scope>
    <source>
        <strain evidence="3">ChiGjej3B3-7149</strain>
    </source>
</reference>
<dbReference type="InterPro" id="IPR013824">
    <property type="entry name" value="Topo_IA_cen_sub1"/>
</dbReference>
<dbReference type="InterPro" id="IPR013497">
    <property type="entry name" value="Topo_IA_cen"/>
</dbReference>
<proteinExistence type="predicted"/>
<dbReference type="GO" id="GO:0006310">
    <property type="term" value="P:DNA recombination"/>
    <property type="evidence" value="ECO:0007669"/>
    <property type="project" value="TreeGrafter"/>
</dbReference>
<dbReference type="InterPro" id="IPR000380">
    <property type="entry name" value="Topo_IA"/>
</dbReference>
<evidence type="ECO:0000313" key="3">
    <source>
        <dbReference type="EMBL" id="HIR54329.1"/>
    </source>
</evidence>
<dbReference type="PROSITE" id="PS52039">
    <property type="entry name" value="TOPO_IA_2"/>
    <property type="match status" value="1"/>
</dbReference>
<evidence type="ECO:0000313" key="4">
    <source>
        <dbReference type="Proteomes" id="UP000824238"/>
    </source>
</evidence>